<evidence type="ECO:0008006" key="6">
    <source>
        <dbReference type="Google" id="ProtNLM"/>
    </source>
</evidence>
<accession>A0A2G5HA26</accession>
<feature type="signal peptide" evidence="1">
    <location>
        <begin position="1"/>
        <end position="18"/>
    </location>
</feature>
<keyword evidence="5" id="KW-1185">Reference proteome</keyword>
<dbReference type="Proteomes" id="UP001302367">
    <property type="component" value="Chromosome 5"/>
</dbReference>
<dbReference type="AlphaFoldDB" id="A0A2G5HA26"/>
<reference evidence="3 5" key="2">
    <citation type="submission" date="2023-09" db="EMBL/GenBank/DDBJ databases">
        <title>Complete-Gapless Cercospora beticola genome.</title>
        <authorList>
            <person name="Wyatt N.A."/>
            <person name="Spanner R.E."/>
            <person name="Bolton M.D."/>
        </authorList>
    </citation>
    <scope>NUCLEOTIDE SEQUENCE [LARGE SCALE GENOMIC DNA]</scope>
    <source>
        <strain evidence="3">Cb09-40</strain>
    </source>
</reference>
<dbReference type="EMBL" id="LKMD01000108">
    <property type="protein sequence ID" value="PIA89082.1"/>
    <property type="molecule type" value="Genomic_DNA"/>
</dbReference>
<name>A0A2G5HA26_CERBT</name>
<dbReference type="Proteomes" id="UP000230605">
    <property type="component" value="Chromosome 5"/>
</dbReference>
<sequence length="122" mass="13633">MVGIKAAALALFTLLGLAEKNSNDKSGDKVGLECLKYDDKEQTKCRTWRFSKHAEAMDLEREKADCASQCRSLGEECRLRARYELIEGVLELVGMYCRPVAPEEDVKMPVGAPILPIYHGEL</sequence>
<evidence type="ECO:0000313" key="5">
    <source>
        <dbReference type="Proteomes" id="UP001302367"/>
    </source>
</evidence>
<reference evidence="2 4" key="1">
    <citation type="submission" date="2015-10" db="EMBL/GenBank/DDBJ databases">
        <title>The cercosporin biosynthetic gene cluster was horizontally transferred to several fungal lineages and shown to be expanded in Cercospora beticola based on microsynteny with recipient genomes.</title>
        <authorList>
            <person name="De Jonge R."/>
            <person name="Ebert M.K."/>
            <person name="Suttle J.C."/>
            <person name="Jurick Ii W.M."/>
            <person name="Secor G.A."/>
            <person name="Thomma B.P."/>
            <person name="Van De Peer Y."/>
            <person name="Bolton M.D."/>
        </authorList>
    </citation>
    <scope>NUCLEOTIDE SEQUENCE [LARGE SCALE GENOMIC DNA]</scope>
    <source>
        <strain evidence="2 4">09-40</strain>
    </source>
</reference>
<keyword evidence="1" id="KW-0732">Signal</keyword>
<organism evidence="2 4">
    <name type="scientific">Cercospora beticola</name>
    <name type="common">Sugarbeet leaf spot fungus</name>
    <dbReference type="NCBI Taxonomy" id="122368"/>
    <lineage>
        <taxon>Eukaryota</taxon>
        <taxon>Fungi</taxon>
        <taxon>Dikarya</taxon>
        <taxon>Ascomycota</taxon>
        <taxon>Pezizomycotina</taxon>
        <taxon>Dothideomycetes</taxon>
        <taxon>Dothideomycetidae</taxon>
        <taxon>Mycosphaerellales</taxon>
        <taxon>Mycosphaerellaceae</taxon>
        <taxon>Cercospora</taxon>
    </lineage>
</organism>
<gene>
    <name evidence="2" type="ORF">CB0940_06923</name>
    <name evidence="3" type="ORF">RHO25_007477</name>
</gene>
<protein>
    <recommendedName>
        <fullName evidence="6">Apple domain-containing protein</fullName>
    </recommendedName>
</protein>
<evidence type="ECO:0000256" key="1">
    <source>
        <dbReference type="SAM" id="SignalP"/>
    </source>
</evidence>
<evidence type="ECO:0000313" key="4">
    <source>
        <dbReference type="Proteomes" id="UP000230605"/>
    </source>
</evidence>
<evidence type="ECO:0000313" key="3">
    <source>
        <dbReference type="EMBL" id="WPB02841.1"/>
    </source>
</evidence>
<feature type="chain" id="PRO_5013566062" description="Apple domain-containing protein" evidence="1">
    <location>
        <begin position="19"/>
        <end position="122"/>
    </location>
</feature>
<evidence type="ECO:0000313" key="2">
    <source>
        <dbReference type="EMBL" id="PIA89082.1"/>
    </source>
</evidence>
<dbReference type="EMBL" id="CP134188">
    <property type="protein sequence ID" value="WPB02841.1"/>
    <property type="molecule type" value="Genomic_DNA"/>
</dbReference>
<dbReference type="OrthoDB" id="10518813at2759"/>
<proteinExistence type="predicted"/>